<dbReference type="InterPro" id="IPR015422">
    <property type="entry name" value="PyrdxlP-dep_Trfase_small"/>
</dbReference>
<keyword evidence="6" id="KW-0032">Aminotransferase</keyword>
<dbReference type="SUPFAM" id="SSF53383">
    <property type="entry name" value="PLP-dependent transferases"/>
    <property type="match status" value="1"/>
</dbReference>
<dbReference type="InterPro" id="IPR000192">
    <property type="entry name" value="Aminotrans_V_dom"/>
</dbReference>
<comment type="similarity">
    <text evidence="4 10">Belongs to the class-V pyridoxal-phosphate-dependent aminotransferase family.</text>
</comment>
<protein>
    <recommendedName>
        <fullName evidence="5">alanine--glyoxylate transaminase</fullName>
        <ecNumber evidence="5">2.6.1.44</ecNumber>
    </recommendedName>
</protein>
<proteinExistence type="inferred from homology"/>
<keyword evidence="9" id="KW-0576">Peroxisome</keyword>
<dbReference type="Gene3D" id="3.40.640.10">
    <property type="entry name" value="Type I PLP-dependent aspartate aminotransferase-like (Major domain)"/>
    <property type="match status" value="1"/>
</dbReference>
<reference evidence="13" key="2">
    <citation type="submission" date="2022-08" db="UniProtKB">
        <authorList>
            <consortium name="EnsemblMetazoa"/>
        </authorList>
    </citation>
    <scope>IDENTIFICATION</scope>
    <source>
        <strain evidence="13">STECLA/ALBI9_A</strain>
    </source>
</reference>
<dbReference type="PANTHER" id="PTHR21152">
    <property type="entry name" value="AMINOTRANSFERASE CLASS V"/>
    <property type="match status" value="1"/>
</dbReference>
<evidence type="ECO:0000256" key="7">
    <source>
        <dbReference type="ARBA" id="ARBA00022679"/>
    </source>
</evidence>
<dbReference type="PROSITE" id="PS00595">
    <property type="entry name" value="AA_TRANSFER_CLASS_5"/>
    <property type="match status" value="1"/>
</dbReference>
<dbReference type="VEuPathDB" id="VectorBase:AALB007554"/>
<dbReference type="InterPro" id="IPR015424">
    <property type="entry name" value="PyrdxlP-dep_Trfase"/>
</dbReference>
<dbReference type="VEuPathDB" id="VectorBase:AALB20_032550"/>
<name>A0A182FLZ5_ANOAL</name>
<evidence type="ECO:0000313" key="14">
    <source>
        <dbReference type="Proteomes" id="UP000069272"/>
    </source>
</evidence>
<evidence type="ECO:0000256" key="8">
    <source>
        <dbReference type="ARBA" id="ARBA00022898"/>
    </source>
</evidence>
<evidence type="ECO:0000313" key="13">
    <source>
        <dbReference type="EnsemblMetazoa" id="AALB007554-PA"/>
    </source>
</evidence>
<dbReference type="EnsemblMetazoa" id="AALB007554-RA">
    <property type="protein sequence ID" value="AALB007554-PA"/>
    <property type="gene ID" value="AALB007554"/>
</dbReference>
<evidence type="ECO:0000256" key="10">
    <source>
        <dbReference type="RuleBase" id="RU004075"/>
    </source>
</evidence>
<organism evidence="13 14">
    <name type="scientific">Anopheles albimanus</name>
    <name type="common">New world malaria mosquito</name>
    <dbReference type="NCBI Taxonomy" id="7167"/>
    <lineage>
        <taxon>Eukaryota</taxon>
        <taxon>Metazoa</taxon>
        <taxon>Ecdysozoa</taxon>
        <taxon>Arthropoda</taxon>
        <taxon>Hexapoda</taxon>
        <taxon>Insecta</taxon>
        <taxon>Pterygota</taxon>
        <taxon>Neoptera</taxon>
        <taxon>Endopterygota</taxon>
        <taxon>Diptera</taxon>
        <taxon>Nematocera</taxon>
        <taxon>Culicoidea</taxon>
        <taxon>Culicidae</taxon>
        <taxon>Anophelinae</taxon>
        <taxon>Anopheles</taxon>
    </lineage>
</organism>
<evidence type="ECO:0000256" key="9">
    <source>
        <dbReference type="ARBA" id="ARBA00023140"/>
    </source>
</evidence>
<sequence length="486" mass="53999">GITITYLSRRAGRVLERGSNSRQLTETDSAGQSAPAHLTQVVHRTSHAVLNTIQRKLSAVLAVVYGIVLARVIIWGFSYDERVTSNSSDTMKFTPPPASLSTPLIIPDKIMMGPGPSNCSKRVLTAMTNTVLSNFHAELFRTMDDIKDGLRYIFQTENRATMCVSGSAHAAMESLLCNLLEDGDRVLIAVNGIWAERAVEMATRYGADVRTIEGPPDRPFSLETLARAIELHQPKCLFLTHGDSSSGLLQPLEGVGTLCHRYNCLLIVDAVASLCGVPFYMDKWEIDAVYTGAQKVLGAPPGITPISISPKALDVIRNRRTKSKVFYWDLLLLGNYWGCYDEPKRYHHTVASNLIFALREALAQIAEEGLENQIKRRMECAQVLYEGLGKMGLEIFVKDPRHRLPTVTGIMIPKGVDWWKVSQYAMNNFSLEVQGGLGPTFGKAWRVGIMGECSTVQKIHFYLYGLKESLKATHPNYVFEESNGYH</sequence>
<comment type="catalytic activity">
    <reaction evidence="1">
        <text>glyoxylate + L-alanine = glycine + pyruvate</text>
        <dbReference type="Rhea" id="RHEA:24248"/>
        <dbReference type="ChEBI" id="CHEBI:15361"/>
        <dbReference type="ChEBI" id="CHEBI:36655"/>
        <dbReference type="ChEBI" id="CHEBI:57305"/>
        <dbReference type="ChEBI" id="CHEBI:57972"/>
        <dbReference type="EC" id="2.6.1.44"/>
    </reaction>
</comment>
<keyword evidence="14" id="KW-1185">Reference proteome</keyword>
<evidence type="ECO:0000259" key="12">
    <source>
        <dbReference type="Pfam" id="PF00266"/>
    </source>
</evidence>
<evidence type="ECO:0000256" key="2">
    <source>
        <dbReference type="ARBA" id="ARBA00001933"/>
    </source>
</evidence>
<feature type="domain" description="Aminotransferase class V" evidence="12">
    <location>
        <begin position="131"/>
        <end position="436"/>
    </location>
</feature>
<dbReference type="STRING" id="7167.A0A182FLZ5"/>
<dbReference type="Pfam" id="PF00266">
    <property type="entry name" value="Aminotran_5"/>
    <property type="match status" value="1"/>
</dbReference>
<keyword evidence="7" id="KW-0808">Transferase</keyword>
<evidence type="ECO:0000256" key="3">
    <source>
        <dbReference type="ARBA" id="ARBA00004275"/>
    </source>
</evidence>
<dbReference type="InterPro" id="IPR020578">
    <property type="entry name" value="Aminotrans_V_PyrdxlP_BS"/>
</dbReference>
<evidence type="ECO:0000256" key="5">
    <source>
        <dbReference type="ARBA" id="ARBA00013049"/>
    </source>
</evidence>
<dbReference type="AlphaFoldDB" id="A0A182FLZ5"/>
<evidence type="ECO:0000256" key="6">
    <source>
        <dbReference type="ARBA" id="ARBA00022576"/>
    </source>
</evidence>
<dbReference type="EC" id="2.6.1.44" evidence="5"/>
<dbReference type="GO" id="GO:0004760">
    <property type="term" value="F:L-serine-pyruvate transaminase activity"/>
    <property type="evidence" value="ECO:0007669"/>
    <property type="project" value="TreeGrafter"/>
</dbReference>
<evidence type="ECO:0000256" key="11">
    <source>
        <dbReference type="RuleBase" id="RU004504"/>
    </source>
</evidence>
<dbReference type="PANTHER" id="PTHR21152:SF40">
    <property type="entry name" value="ALANINE--GLYOXYLATE AMINOTRANSFERASE"/>
    <property type="match status" value="1"/>
</dbReference>
<evidence type="ECO:0000256" key="4">
    <source>
        <dbReference type="ARBA" id="ARBA00009236"/>
    </source>
</evidence>
<dbReference type="GO" id="GO:0008453">
    <property type="term" value="F:alanine-glyoxylate transaminase activity"/>
    <property type="evidence" value="ECO:0007669"/>
    <property type="project" value="UniProtKB-EC"/>
</dbReference>
<dbReference type="Gene3D" id="3.90.1150.10">
    <property type="entry name" value="Aspartate Aminotransferase, domain 1"/>
    <property type="match status" value="1"/>
</dbReference>
<dbReference type="Proteomes" id="UP000069272">
    <property type="component" value="Chromosome 3R"/>
</dbReference>
<reference evidence="13 14" key="1">
    <citation type="journal article" date="2017" name="G3 (Bethesda)">
        <title>The Physical Genome Mapping of Anopheles albimanus Corrected Scaffold Misassemblies and Identified Interarm Rearrangements in Genus Anopheles.</title>
        <authorList>
            <person name="Artemov G.N."/>
            <person name="Peery A.N."/>
            <person name="Jiang X."/>
            <person name="Tu Z."/>
            <person name="Stegniy V.N."/>
            <person name="Sharakhova M.V."/>
            <person name="Sharakhov I.V."/>
        </authorList>
    </citation>
    <scope>NUCLEOTIDE SEQUENCE [LARGE SCALE GENOMIC DNA]</scope>
    <source>
        <strain evidence="13 14">ALBI9_A</strain>
    </source>
</reference>
<keyword evidence="8" id="KW-0663">Pyridoxal phosphate</keyword>
<accession>A0A182FLZ5</accession>
<dbReference type="GO" id="GO:0019265">
    <property type="term" value="P:glycine biosynthetic process, by transamination of glyoxylate"/>
    <property type="evidence" value="ECO:0007669"/>
    <property type="project" value="TreeGrafter"/>
</dbReference>
<evidence type="ECO:0000256" key="1">
    <source>
        <dbReference type="ARBA" id="ARBA00001781"/>
    </source>
</evidence>
<dbReference type="FunFam" id="3.90.1150.10:FF:000039">
    <property type="entry name" value="Serine--pyruvate aminotransferase"/>
    <property type="match status" value="1"/>
</dbReference>
<comment type="cofactor">
    <cofactor evidence="2 11">
        <name>pyridoxal 5'-phosphate</name>
        <dbReference type="ChEBI" id="CHEBI:597326"/>
    </cofactor>
</comment>
<dbReference type="GO" id="GO:0005777">
    <property type="term" value="C:peroxisome"/>
    <property type="evidence" value="ECO:0007669"/>
    <property type="project" value="UniProtKB-SubCell"/>
</dbReference>
<dbReference type="FunFam" id="3.40.640.10:FF:000027">
    <property type="entry name" value="Serine--pyruvate aminotransferase, mitochondrial"/>
    <property type="match status" value="1"/>
</dbReference>
<dbReference type="GO" id="GO:0009436">
    <property type="term" value="P:glyoxylate catabolic process"/>
    <property type="evidence" value="ECO:0007669"/>
    <property type="project" value="UniProtKB-ARBA"/>
</dbReference>
<dbReference type="InterPro" id="IPR015421">
    <property type="entry name" value="PyrdxlP-dep_Trfase_major"/>
</dbReference>
<dbReference type="CDD" id="cd06451">
    <property type="entry name" value="AGAT_like"/>
    <property type="match status" value="1"/>
</dbReference>
<comment type="subcellular location">
    <subcellularLocation>
        <location evidence="3">Peroxisome</location>
    </subcellularLocation>
</comment>